<dbReference type="AlphaFoldDB" id="A0A7R9PU39"/>
<organism evidence="1">
    <name type="scientific">Medioppia subpectinata</name>
    <dbReference type="NCBI Taxonomy" id="1979941"/>
    <lineage>
        <taxon>Eukaryota</taxon>
        <taxon>Metazoa</taxon>
        <taxon>Ecdysozoa</taxon>
        <taxon>Arthropoda</taxon>
        <taxon>Chelicerata</taxon>
        <taxon>Arachnida</taxon>
        <taxon>Acari</taxon>
        <taxon>Acariformes</taxon>
        <taxon>Sarcoptiformes</taxon>
        <taxon>Oribatida</taxon>
        <taxon>Brachypylina</taxon>
        <taxon>Oppioidea</taxon>
        <taxon>Oppiidae</taxon>
        <taxon>Medioppia</taxon>
    </lineage>
</organism>
<gene>
    <name evidence="1" type="ORF">OSB1V03_LOCUS1167</name>
</gene>
<evidence type="ECO:0000313" key="2">
    <source>
        <dbReference type="Proteomes" id="UP000759131"/>
    </source>
</evidence>
<sequence>MAMCSYQVYKISVLYFSYTTTTSVSYQKVSTISMPGISICFNKESLLREEYRRILSEDNNGSQLNASELLEQINLWPINKQHSALYSMSDIFNNSCRASKPIAFANSTDQHIPCHVIAPIRQSINYFKCCFTFLSQLDDEPTDRYLIYDDLAFKDYLTDLFHIDVSATFNSMDLIIHSRDERMANTYKKRIMKFEYRPNTVFYAEYLVTRVSSLPPPYATRCYDYKASGHKSRQNCIQRCRVDHMSAELGGGCPATISPRI</sequence>
<dbReference type="OrthoDB" id="6479868at2759"/>
<evidence type="ECO:0000313" key="1">
    <source>
        <dbReference type="EMBL" id="CAD7620686.1"/>
    </source>
</evidence>
<accession>A0A7R9PU39</accession>
<name>A0A7R9PU39_9ACAR</name>
<keyword evidence="2" id="KW-1185">Reference proteome</keyword>
<dbReference type="EMBL" id="CAJPIZ010000308">
    <property type="protein sequence ID" value="CAG2101116.1"/>
    <property type="molecule type" value="Genomic_DNA"/>
</dbReference>
<dbReference type="Proteomes" id="UP000759131">
    <property type="component" value="Unassembled WGS sequence"/>
</dbReference>
<dbReference type="EMBL" id="OC854883">
    <property type="protein sequence ID" value="CAD7620686.1"/>
    <property type="molecule type" value="Genomic_DNA"/>
</dbReference>
<protein>
    <submittedName>
        <fullName evidence="1">Uncharacterized protein</fullName>
    </submittedName>
</protein>
<proteinExistence type="predicted"/>
<reference evidence="1" key="1">
    <citation type="submission" date="2020-11" db="EMBL/GenBank/DDBJ databases">
        <authorList>
            <person name="Tran Van P."/>
        </authorList>
    </citation>
    <scope>NUCLEOTIDE SEQUENCE</scope>
</reference>